<evidence type="ECO:0000313" key="3">
    <source>
        <dbReference type="Proteomes" id="UP000290057"/>
    </source>
</evidence>
<dbReference type="AlphaFoldDB" id="A0A3T1CGQ4"/>
<dbReference type="EMBL" id="AP019389">
    <property type="protein sequence ID" value="BBI20093.1"/>
    <property type="molecule type" value="Genomic_DNA"/>
</dbReference>
<dbReference type="Proteomes" id="UP000290057">
    <property type="component" value="Chromosome"/>
</dbReference>
<evidence type="ECO:0000256" key="1">
    <source>
        <dbReference type="SAM" id="MobiDB-lite"/>
    </source>
</evidence>
<keyword evidence="3" id="KW-1185">Reference proteome</keyword>
<feature type="region of interest" description="Disordered" evidence="1">
    <location>
        <begin position="1"/>
        <end position="23"/>
    </location>
</feature>
<organism evidence="2 3">
    <name type="scientific">Qipengyuania flava</name>
    <dbReference type="NCBI Taxonomy" id="192812"/>
    <lineage>
        <taxon>Bacteria</taxon>
        <taxon>Pseudomonadati</taxon>
        <taxon>Pseudomonadota</taxon>
        <taxon>Alphaproteobacteria</taxon>
        <taxon>Sphingomonadales</taxon>
        <taxon>Erythrobacteraceae</taxon>
        <taxon>Qipengyuania</taxon>
    </lineage>
</organism>
<proteinExistence type="predicted"/>
<accession>A0A3T1CGQ4</accession>
<reference evidence="2 3" key="1">
    <citation type="submission" date="2019-01" db="EMBL/GenBank/DDBJ databases">
        <title>Complete genome sequence of Erythrobacter flavus KJ5.</title>
        <authorList>
            <person name="Kanesaki Y."/>
            <person name="Brotosudarmo T."/>
            <person name="Moriuchi R."/>
            <person name="Awai K."/>
        </authorList>
    </citation>
    <scope>NUCLEOTIDE SEQUENCE [LARGE SCALE GENOMIC DNA]</scope>
    <source>
        <strain evidence="2 3">KJ5</strain>
    </source>
</reference>
<protein>
    <submittedName>
        <fullName evidence="2">Uncharacterized protein</fullName>
    </submittedName>
</protein>
<name>A0A3T1CGQ4_9SPHN</name>
<feature type="compositionally biased region" description="Polar residues" evidence="1">
    <location>
        <begin position="1"/>
        <end position="11"/>
    </location>
</feature>
<sequence>MVNRGNRNGIATNGMGKRKQRHAVGAARYRKTQAACRVQAVEFGPEAR</sequence>
<evidence type="ECO:0000313" key="2">
    <source>
        <dbReference type="EMBL" id="BBI20093.1"/>
    </source>
</evidence>
<gene>
    <name evidence="2" type="ORF">EKJ_09400</name>
</gene>